<sequence>MGLAISFLYTSFSVLYCLSENTQRHHSFLTLSATRVFCWLLLIVGIEVTADPSWYKWLVQLSFVFNIVAESCNLIRQQERADTAMFYSFSLASGSRTAALWFLIMVDKANGIELSVPALVLSISILAWFYLYPTFKERHKTLKLYTLTFFLQTWATLDLAIYHSDVPHTMLLIATIGYLVTFAKYYLRAFVKKQRPVNVHWAYFIANAVMALSTVFIAVEHTHL</sequence>
<comment type="caution">
    <text evidence="2">The sequence shown here is derived from an EMBL/GenBank/DDBJ whole genome shotgun (WGS) entry which is preliminary data.</text>
</comment>
<protein>
    <submittedName>
        <fullName evidence="2">Uncharacterized protein</fullName>
    </submittedName>
</protein>
<feature type="transmembrane region" description="Helical" evidence="1">
    <location>
        <begin position="169"/>
        <end position="187"/>
    </location>
</feature>
<feature type="transmembrane region" description="Helical" evidence="1">
    <location>
        <begin position="112"/>
        <end position="132"/>
    </location>
</feature>
<feature type="transmembrane region" description="Helical" evidence="1">
    <location>
        <begin position="84"/>
        <end position="106"/>
    </location>
</feature>
<accession>A0ABT7Y4M9</accession>
<organism evidence="2 3">
    <name type="scientific">Vibrio agarivorans</name>
    <dbReference type="NCBI Taxonomy" id="153622"/>
    <lineage>
        <taxon>Bacteria</taxon>
        <taxon>Pseudomonadati</taxon>
        <taxon>Pseudomonadota</taxon>
        <taxon>Gammaproteobacteria</taxon>
        <taxon>Vibrionales</taxon>
        <taxon>Vibrionaceae</taxon>
        <taxon>Vibrio</taxon>
    </lineage>
</organism>
<feature type="transmembrane region" description="Helical" evidence="1">
    <location>
        <begin position="199"/>
        <end position="219"/>
    </location>
</feature>
<feature type="transmembrane region" description="Helical" evidence="1">
    <location>
        <begin position="144"/>
        <end position="163"/>
    </location>
</feature>
<dbReference type="EMBL" id="JAUEOZ010000002">
    <property type="protein sequence ID" value="MDN2483008.1"/>
    <property type="molecule type" value="Genomic_DNA"/>
</dbReference>
<evidence type="ECO:0000256" key="1">
    <source>
        <dbReference type="SAM" id="Phobius"/>
    </source>
</evidence>
<keyword evidence="1" id="KW-0472">Membrane</keyword>
<name>A0ABT7Y4M9_9VIBR</name>
<reference evidence="2" key="1">
    <citation type="submission" date="2024-05" db="EMBL/GenBank/DDBJ databases">
        <title>Genome Sequences of Four Agar- Degrading Marine Bacteria.</title>
        <authorList>
            <person name="Phillips E.K."/>
            <person name="Shaffer J.C."/>
            <person name="Henson M.W."/>
            <person name="Temperton B."/>
            <person name="Thrash C.J."/>
            <person name="Martin M.O."/>
        </authorList>
    </citation>
    <scope>NUCLEOTIDE SEQUENCE</scope>
    <source>
        <strain evidence="2">EKP203</strain>
    </source>
</reference>
<dbReference type="Proteomes" id="UP001169719">
    <property type="component" value="Unassembled WGS sequence"/>
</dbReference>
<keyword evidence="3" id="KW-1185">Reference proteome</keyword>
<evidence type="ECO:0000313" key="2">
    <source>
        <dbReference type="EMBL" id="MDN2483008.1"/>
    </source>
</evidence>
<proteinExistence type="predicted"/>
<gene>
    <name evidence="2" type="ORF">QWJ08_16825</name>
</gene>
<dbReference type="RefSeq" id="WP_289963061.1">
    <property type="nucleotide sequence ID" value="NZ_JAUEOZ010000002.1"/>
</dbReference>
<keyword evidence="1" id="KW-0812">Transmembrane</keyword>
<keyword evidence="1" id="KW-1133">Transmembrane helix</keyword>
<evidence type="ECO:0000313" key="3">
    <source>
        <dbReference type="Proteomes" id="UP001169719"/>
    </source>
</evidence>